<dbReference type="RefSeq" id="WP_376981921.1">
    <property type="nucleotide sequence ID" value="NZ_JBHMDE010000091.1"/>
</dbReference>
<comment type="caution">
    <text evidence="1">The sequence shown here is derived from an EMBL/GenBank/DDBJ whole genome shotgun (WGS) entry which is preliminary data.</text>
</comment>
<protein>
    <submittedName>
        <fullName evidence="1">Uncharacterized protein</fullName>
    </submittedName>
</protein>
<name>A0ABP6SQU5_9ACTN</name>
<evidence type="ECO:0000313" key="1">
    <source>
        <dbReference type="EMBL" id="GAA3382661.1"/>
    </source>
</evidence>
<reference evidence="2" key="1">
    <citation type="journal article" date="2019" name="Int. J. Syst. Evol. Microbiol.">
        <title>The Global Catalogue of Microorganisms (GCM) 10K type strain sequencing project: providing services to taxonomists for standard genome sequencing and annotation.</title>
        <authorList>
            <consortium name="The Broad Institute Genomics Platform"/>
            <consortium name="The Broad Institute Genome Sequencing Center for Infectious Disease"/>
            <person name="Wu L."/>
            <person name="Ma J."/>
        </authorList>
    </citation>
    <scope>NUCLEOTIDE SEQUENCE [LARGE SCALE GENOMIC DNA]</scope>
    <source>
        <strain evidence="2">JCM 9458</strain>
    </source>
</reference>
<dbReference type="Proteomes" id="UP001501676">
    <property type="component" value="Unassembled WGS sequence"/>
</dbReference>
<gene>
    <name evidence="1" type="ORF">GCM10020369_05420</name>
</gene>
<proteinExistence type="predicted"/>
<sequence>MRTDVDDPDVAGCELRGEQARERLLARRAHAVPQDAAERQLACADGSVTVVGDLSAIERLLRAVTDPWPADDAVERRAEVVGPQSS</sequence>
<accession>A0ABP6SQU5</accession>
<evidence type="ECO:0000313" key="2">
    <source>
        <dbReference type="Proteomes" id="UP001501676"/>
    </source>
</evidence>
<organism evidence="1 2">
    <name type="scientific">Cryptosporangium minutisporangium</name>
    <dbReference type="NCBI Taxonomy" id="113569"/>
    <lineage>
        <taxon>Bacteria</taxon>
        <taxon>Bacillati</taxon>
        <taxon>Actinomycetota</taxon>
        <taxon>Actinomycetes</taxon>
        <taxon>Cryptosporangiales</taxon>
        <taxon>Cryptosporangiaceae</taxon>
        <taxon>Cryptosporangium</taxon>
    </lineage>
</organism>
<keyword evidence="2" id="KW-1185">Reference proteome</keyword>
<dbReference type="EMBL" id="BAAAYN010000003">
    <property type="protein sequence ID" value="GAA3382661.1"/>
    <property type="molecule type" value="Genomic_DNA"/>
</dbReference>